<gene>
    <name evidence="2" type="ORF">BAUCODRAFT_150771</name>
</gene>
<dbReference type="HOGENOM" id="CLU_750019_0_0_1"/>
<name>M2LH38_BAUPA</name>
<accession>M2LH38</accession>
<feature type="region of interest" description="Disordered" evidence="1">
    <location>
        <begin position="227"/>
        <end position="341"/>
    </location>
</feature>
<evidence type="ECO:0000313" key="2">
    <source>
        <dbReference type="EMBL" id="EMC93442.1"/>
    </source>
</evidence>
<dbReference type="KEGG" id="bcom:BAUCODRAFT_150771"/>
<dbReference type="Proteomes" id="UP000011761">
    <property type="component" value="Unassembled WGS sequence"/>
</dbReference>
<keyword evidence="3" id="KW-1185">Reference proteome</keyword>
<feature type="compositionally biased region" description="Polar residues" evidence="1">
    <location>
        <begin position="1"/>
        <end position="12"/>
    </location>
</feature>
<dbReference type="OrthoDB" id="3926337at2759"/>
<feature type="region of interest" description="Disordered" evidence="1">
    <location>
        <begin position="1"/>
        <end position="73"/>
    </location>
</feature>
<feature type="compositionally biased region" description="Polar residues" evidence="1">
    <location>
        <begin position="302"/>
        <end position="327"/>
    </location>
</feature>
<dbReference type="RefSeq" id="XP_007679592.1">
    <property type="nucleotide sequence ID" value="XM_007681402.1"/>
</dbReference>
<proteinExistence type="predicted"/>
<reference evidence="2 3" key="1">
    <citation type="journal article" date="2012" name="PLoS Pathog.">
        <title>Diverse lifestyles and strategies of plant pathogenesis encoded in the genomes of eighteen Dothideomycetes fungi.</title>
        <authorList>
            <person name="Ohm R.A."/>
            <person name="Feau N."/>
            <person name="Henrissat B."/>
            <person name="Schoch C.L."/>
            <person name="Horwitz B.A."/>
            <person name="Barry K.W."/>
            <person name="Condon B.J."/>
            <person name="Copeland A.C."/>
            <person name="Dhillon B."/>
            <person name="Glaser F."/>
            <person name="Hesse C.N."/>
            <person name="Kosti I."/>
            <person name="LaButti K."/>
            <person name="Lindquist E.A."/>
            <person name="Lucas S."/>
            <person name="Salamov A.A."/>
            <person name="Bradshaw R.E."/>
            <person name="Ciuffetti L."/>
            <person name="Hamelin R.C."/>
            <person name="Kema G.H.J."/>
            <person name="Lawrence C."/>
            <person name="Scott J.A."/>
            <person name="Spatafora J.W."/>
            <person name="Turgeon B.G."/>
            <person name="de Wit P.J.G.M."/>
            <person name="Zhong S."/>
            <person name="Goodwin S.B."/>
            <person name="Grigoriev I.V."/>
        </authorList>
    </citation>
    <scope>NUCLEOTIDE SEQUENCE [LARGE SCALE GENOMIC DNA]</scope>
    <source>
        <strain evidence="2 3">UAMH 10762</strain>
    </source>
</reference>
<feature type="compositionally biased region" description="Basic and acidic residues" evidence="1">
    <location>
        <begin position="43"/>
        <end position="54"/>
    </location>
</feature>
<evidence type="ECO:0000256" key="1">
    <source>
        <dbReference type="SAM" id="MobiDB-lite"/>
    </source>
</evidence>
<organism evidence="2 3">
    <name type="scientific">Baudoinia panamericana (strain UAMH 10762)</name>
    <name type="common">Angels' share fungus</name>
    <name type="synonym">Baudoinia compniacensis (strain UAMH 10762)</name>
    <dbReference type="NCBI Taxonomy" id="717646"/>
    <lineage>
        <taxon>Eukaryota</taxon>
        <taxon>Fungi</taxon>
        <taxon>Dikarya</taxon>
        <taxon>Ascomycota</taxon>
        <taxon>Pezizomycotina</taxon>
        <taxon>Dothideomycetes</taxon>
        <taxon>Dothideomycetidae</taxon>
        <taxon>Mycosphaerellales</taxon>
        <taxon>Teratosphaeriaceae</taxon>
        <taxon>Baudoinia</taxon>
    </lineage>
</organism>
<sequence>MDSAQDGPQASTRHAKDRRPSHIPAKLPPPSYNSKTAGAIASLEHRLAALESKRSSTSQEAHQRHSNAAQVVDDDLKEFGREYEDLDARIETLESAGFSAFKTDVEARLALMEQRMKPYEVYQQELLGANAQLLKLQETLRTASPPKSNSPPSKLLKDYDSILRELSARLLAVESPVEIAKADVMSTRDLALALTQRLRRGDLLDAKVALELKQVLESNRSTLSGLSLLPKPALRQQDTPSTEESDPERRNTVEQSIEQTEKRPTEKRQRKSTTSPDKPAKARRKHISESATTPQIEEALSDSKSGALSGGQQDNGSNTPVDTSSVEVSPEVRRTGRKLVPTKHKNMVHWCDANKTVGSLRPSVPAALR</sequence>
<dbReference type="EMBL" id="KB445560">
    <property type="protein sequence ID" value="EMC93442.1"/>
    <property type="molecule type" value="Genomic_DNA"/>
</dbReference>
<evidence type="ECO:0000313" key="3">
    <source>
        <dbReference type="Proteomes" id="UP000011761"/>
    </source>
</evidence>
<dbReference type="GeneID" id="19109082"/>
<protein>
    <submittedName>
        <fullName evidence="2">Uncharacterized protein</fullName>
    </submittedName>
</protein>
<dbReference type="AlphaFoldDB" id="M2LH38"/>